<dbReference type="PROSITE" id="PS51257">
    <property type="entry name" value="PROKAR_LIPOPROTEIN"/>
    <property type="match status" value="1"/>
</dbReference>
<gene>
    <name evidence="2" type="ORF">ACFQDH_01335</name>
</gene>
<feature type="compositionally biased region" description="Pro residues" evidence="1">
    <location>
        <begin position="173"/>
        <end position="186"/>
    </location>
</feature>
<dbReference type="Proteomes" id="UP001596298">
    <property type="component" value="Unassembled WGS sequence"/>
</dbReference>
<organism evidence="2 3">
    <name type="scientific">Flexivirga alba</name>
    <dbReference type="NCBI Taxonomy" id="702742"/>
    <lineage>
        <taxon>Bacteria</taxon>
        <taxon>Bacillati</taxon>
        <taxon>Actinomycetota</taxon>
        <taxon>Actinomycetes</taxon>
        <taxon>Micrococcales</taxon>
        <taxon>Dermacoccaceae</taxon>
        <taxon>Flexivirga</taxon>
    </lineage>
</organism>
<sequence>MTRRLPSHLNSVSRPALGAVTLAAAATTLSGCMYLSPAQTTKSYEAADGTSATMGSLQLQNVLIVTGAKGDVGQMQGLAVNNGQSPIKLTVTAGKQTTTITVPAATAVRLDGKQTADDKATVSPVSVPSVAAQPGSSQKVTFSTVKSGATDIQVPVLLDQYPYGSASPDHPTFTPPPNTQTEEPPA</sequence>
<dbReference type="RefSeq" id="WP_382397735.1">
    <property type="nucleotide sequence ID" value="NZ_JBHSWH010000001.1"/>
</dbReference>
<keyword evidence="3" id="KW-1185">Reference proteome</keyword>
<name>A0ABW2AAR7_9MICO</name>
<evidence type="ECO:0000313" key="2">
    <source>
        <dbReference type="EMBL" id="MFC6703944.1"/>
    </source>
</evidence>
<accession>A0ABW2AAR7</accession>
<comment type="caution">
    <text evidence="2">The sequence shown here is derived from an EMBL/GenBank/DDBJ whole genome shotgun (WGS) entry which is preliminary data.</text>
</comment>
<protein>
    <recommendedName>
        <fullName evidence="4">DNA modification methylase</fullName>
    </recommendedName>
</protein>
<evidence type="ECO:0000256" key="1">
    <source>
        <dbReference type="SAM" id="MobiDB-lite"/>
    </source>
</evidence>
<evidence type="ECO:0008006" key="4">
    <source>
        <dbReference type="Google" id="ProtNLM"/>
    </source>
</evidence>
<reference evidence="3" key="1">
    <citation type="journal article" date="2019" name="Int. J. Syst. Evol. Microbiol.">
        <title>The Global Catalogue of Microorganisms (GCM) 10K type strain sequencing project: providing services to taxonomists for standard genome sequencing and annotation.</title>
        <authorList>
            <consortium name="The Broad Institute Genomics Platform"/>
            <consortium name="The Broad Institute Genome Sequencing Center for Infectious Disease"/>
            <person name="Wu L."/>
            <person name="Ma J."/>
        </authorList>
    </citation>
    <scope>NUCLEOTIDE SEQUENCE [LARGE SCALE GENOMIC DNA]</scope>
    <source>
        <strain evidence="3">CCUG 58127</strain>
    </source>
</reference>
<evidence type="ECO:0000313" key="3">
    <source>
        <dbReference type="Proteomes" id="UP001596298"/>
    </source>
</evidence>
<proteinExistence type="predicted"/>
<feature type="region of interest" description="Disordered" evidence="1">
    <location>
        <begin position="161"/>
        <end position="186"/>
    </location>
</feature>
<dbReference type="EMBL" id="JBHSWH010000001">
    <property type="protein sequence ID" value="MFC6703944.1"/>
    <property type="molecule type" value="Genomic_DNA"/>
</dbReference>